<keyword evidence="3" id="KW-1185">Reference proteome</keyword>
<keyword evidence="1" id="KW-0732">Signal</keyword>
<dbReference type="AlphaFoldDB" id="A0A6A4I7B8"/>
<accession>A0A6A4I7B8</accession>
<protein>
    <submittedName>
        <fullName evidence="2">Uncharacterized protein</fullName>
    </submittedName>
</protein>
<name>A0A6A4I7B8_9AGAR</name>
<dbReference type="EMBL" id="ML769407">
    <property type="protein sequence ID" value="KAE9405753.1"/>
    <property type="molecule type" value="Genomic_DNA"/>
</dbReference>
<feature type="signal peptide" evidence="1">
    <location>
        <begin position="1"/>
        <end position="20"/>
    </location>
</feature>
<evidence type="ECO:0000313" key="3">
    <source>
        <dbReference type="Proteomes" id="UP000799118"/>
    </source>
</evidence>
<reference evidence="2" key="1">
    <citation type="journal article" date="2019" name="Environ. Microbiol.">
        <title>Fungal ecological strategies reflected in gene transcription - a case study of two litter decomposers.</title>
        <authorList>
            <person name="Barbi F."/>
            <person name="Kohler A."/>
            <person name="Barry K."/>
            <person name="Baskaran P."/>
            <person name="Daum C."/>
            <person name="Fauchery L."/>
            <person name="Ihrmark K."/>
            <person name="Kuo A."/>
            <person name="LaButti K."/>
            <person name="Lipzen A."/>
            <person name="Morin E."/>
            <person name="Grigoriev I.V."/>
            <person name="Henrissat B."/>
            <person name="Lindahl B."/>
            <person name="Martin F."/>
        </authorList>
    </citation>
    <scope>NUCLEOTIDE SEQUENCE</scope>
    <source>
        <strain evidence="2">JB14</strain>
    </source>
</reference>
<organism evidence="2 3">
    <name type="scientific">Gymnopus androsaceus JB14</name>
    <dbReference type="NCBI Taxonomy" id="1447944"/>
    <lineage>
        <taxon>Eukaryota</taxon>
        <taxon>Fungi</taxon>
        <taxon>Dikarya</taxon>
        <taxon>Basidiomycota</taxon>
        <taxon>Agaricomycotina</taxon>
        <taxon>Agaricomycetes</taxon>
        <taxon>Agaricomycetidae</taxon>
        <taxon>Agaricales</taxon>
        <taxon>Marasmiineae</taxon>
        <taxon>Omphalotaceae</taxon>
        <taxon>Gymnopus</taxon>
    </lineage>
</organism>
<proteinExistence type="predicted"/>
<feature type="chain" id="PRO_5025687482" evidence="1">
    <location>
        <begin position="21"/>
        <end position="179"/>
    </location>
</feature>
<dbReference type="Proteomes" id="UP000799118">
    <property type="component" value="Unassembled WGS sequence"/>
</dbReference>
<gene>
    <name evidence="2" type="ORF">BT96DRAFT_934732</name>
</gene>
<evidence type="ECO:0000313" key="2">
    <source>
        <dbReference type="EMBL" id="KAE9405753.1"/>
    </source>
</evidence>
<evidence type="ECO:0000256" key="1">
    <source>
        <dbReference type="SAM" id="SignalP"/>
    </source>
</evidence>
<sequence length="179" mass="19451">MFAFRYSTLIICFLLTIVQAAPSSLVRRTNTQGFPPFSDNKIALPAIGAIGNPFVNNGKPVENIYHLVGAYKPLKHVYGPSKEHPSGSLLVMVWKEASDDAYEQLASLKKANNLVTYGMLTAPLHKLGSTAPVPVIIYLYEASYLTGSGNDQAGQAQAKTLADVQKLVKNTNYNNGNKH</sequence>